<feature type="chain" id="PRO_5012165970" evidence="2">
    <location>
        <begin position="19"/>
        <end position="99"/>
    </location>
</feature>
<evidence type="ECO:0000313" key="3">
    <source>
        <dbReference type="EMBL" id="ONG51490.1"/>
    </source>
</evidence>
<evidence type="ECO:0000256" key="1">
    <source>
        <dbReference type="SAM" id="MobiDB-lite"/>
    </source>
</evidence>
<sequence length="99" mass="10527">MIRTTTLCLALLSLGACASSTPTPPPLPDAPLSPTHAACRSEAQNDPAVISLGQQANPLNFGNQNRLAHETRVAELRAYRECLRRNGIIAPGGVEAVRR</sequence>
<evidence type="ECO:0000256" key="2">
    <source>
        <dbReference type="SAM" id="SignalP"/>
    </source>
</evidence>
<accession>A0A1V2H1C7</accession>
<dbReference type="EMBL" id="MLCO01000164">
    <property type="protein sequence ID" value="ONG51490.1"/>
    <property type="molecule type" value="Genomic_DNA"/>
</dbReference>
<dbReference type="PROSITE" id="PS51257">
    <property type="entry name" value="PROKAR_LIPOPROTEIN"/>
    <property type="match status" value="1"/>
</dbReference>
<feature type="compositionally biased region" description="Pro residues" evidence="1">
    <location>
        <begin position="22"/>
        <end position="31"/>
    </location>
</feature>
<reference evidence="3 4" key="1">
    <citation type="submission" date="2016-10" db="EMBL/GenBank/DDBJ databases">
        <title>Draft Genome sequence of Roseomonas sp. strain M3.</title>
        <authorList>
            <person name="Subhash Y."/>
            <person name="Lee S."/>
        </authorList>
    </citation>
    <scope>NUCLEOTIDE SEQUENCE [LARGE SCALE GENOMIC DNA]</scope>
    <source>
        <strain evidence="3 4">M3</strain>
    </source>
</reference>
<keyword evidence="2" id="KW-0732">Signal</keyword>
<comment type="caution">
    <text evidence="3">The sequence shown here is derived from an EMBL/GenBank/DDBJ whole genome shotgun (WGS) entry which is preliminary data.</text>
</comment>
<dbReference type="GO" id="GO:0016874">
    <property type="term" value="F:ligase activity"/>
    <property type="evidence" value="ECO:0007669"/>
    <property type="project" value="UniProtKB-KW"/>
</dbReference>
<gene>
    <name evidence="3" type="ORF">BKE38_16065</name>
</gene>
<feature type="signal peptide" evidence="2">
    <location>
        <begin position="1"/>
        <end position="18"/>
    </location>
</feature>
<proteinExistence type="predicted"/>
<dbReference type="Proteomes" id="UP000188879">
    <property type="component" value="Unassembled WGS sequence"/>
</dbReference>
<dbReference type="AlphaFoldDB" id="A0A1V2H1C7"/>
<organism evidence="3 4">
    <name type="scientific">Teichococcus deserti</name>
    <dbReference type="NCBI Taxonomy" id="1817963"/>
    <lineage>
        <taxon>Bacteria</taxon>
        <taxon>Pseudomonadati</taxon>
        <taxon>Pseudomonadota</taxon>
        <taxon>Alphaproteobacteria</taxon>
        <taxon>Acetobacterales</taxon>
        <taxon>Roseomonadaceae</taxon>
        <taxon>Roseomonas</taxon>
    </lineage>
</organism>
<name>A0A1V2H1C7_9PROT</name>
<keyword evidence="4" id="KW-1185">Reference proteome</keyword>
<dbReference type="RefSeq" id="WP_076958344.1">
    <property type="nucleotide sequence ID" value="NZ_MLCO01000164.1"/>
</dbReference>
<protein>
    <submittedName>
        <fullName evidence="3">Phosphoribosylamine--glycine ligase</fullName>
    </submittedName>
</protein>
<evidence type="ECO:0000313" key="4">
    <source>
        <dbReference type="Proteomes" id="UP000188879"/>
    </source>
</evidence>
<feature type="region of interest" description="Disordered" evidence="1">
    <location>
        <begin position="20"/>
        <end position="44"/>
    </location>
</feature>
<dbReference type="OrthoDB" id="7281550at2"/>
<keyword evidence="3" id="KW-0436">Ligase</keyword>